<gene>
    <name evidence="2" type="ORF">IAG42_16295</name>
</gene>
<evidence type="ECO:0000313" key="3">
    <source>
        <dbReference type="Proteomes" id="UP000516428"/>
    </source>
</evidence>
<evidence type="ECO:0000313" key="2">
    <source>
        <dbReference type="EMBL" id="QNS05015.1"/>
    </source>
</evidence>
<sequence length="378" mass="42235">MSSPLPRRAHQALIRKLAEARRRAPGGDVVTGYHNTNLVLPLGVPLALLLGVGVRALGVRGKFRVPVRTVEVVPRLWRREADVLRAVGATVGEVPRCLADFGEWSLHSYLTGEPLSELVPEGPVGEDRLRHFAGFFARLASVPVERMPSPPEAYWPQPGDSRQFLGWLAKFADDKVHRVNEERFGGLFRAVGVPDDAIERFMTRLPDRLTDRPYAVLHTDVHRGNVVVGRAPGGRERLCVIDWELALYGDPLHDLATHLVRMDYDDAERRRMTDLWAQAMRANGHEAMTAGMDTDLAHYVDFEYVQSVFPDVMRAAIGLGEAPSDAEFAAAADRVLRAMERAWKPLDLGADKPLDRARADEALRAWHREQHGRRPADA</sequence>
<dbReference type="InterPro" id="IPR002575">
    <property type="entry name" value="Aminoglycoside_PTrfase"/>
</dbReference>
<accession>A0A7H1B8G0</accession>
<protein>
    <submittedName>
        <fullName evidence="2">Aminoglycoside phosphotransferase family protein</fullName>
    </submittedName>
</protein>
<organism evidence="2 3">
    <name type="scientific">Streptomyces xanthii</name>
    <dbReference type="NCBI Taxonomy" id="2768069"/>
    <lineage>
        <taxon>Bacteria</taxon>
        <taxon>Bacillati</taxon>
        <taxon>Actinomycetota</taxon>
        <taxon>Actinomycetes</taxon>
        <taxon>Kitasatosporales</taxon>
        <taxon>Streptomycetaceae</taxon>
        <taxon>Streptomyces</taxon>
    </lineage>
</organism>
<dbReference type="KEGG" id="sxn:IAG42_16295"/>
<evidence type="ECO:0000259" key="1">
    <source>
        <dbReference type="Pfam" id="PF01636"/>
    </source>
</evidence>
<dbReference type="InterPro" id="IPR052077">
    <property type="entry name" value="CcrZ_PhaseVar_Mediator"/>
</dbReference>
<keyword evidence="3" id="KW-1185">Reference proteome</keyword>
<keyword evidence="2" id="KW-0808">Transferase</keyword>
<dbReference type="RefSeq" id="WP_188337716.1">
    <property type="nucleotide sequence ID" value="NZ_CP061281.1"/>
</dbReference>
<dbReference type="AlphaFoldDB" id="A0A7H1B8G0"/>
<dbReference type="InterPro" id="IPR011009">
    <property type="entry name" value="Kinase-like_dom_sf"/>
</dbReference>
<name>A0A7H1B8G0_9ACTN</name>
<proteinExistence type="predicted"/>
<dbReference type="EMBL" id="CP061281">
    <property type="protein sequence ID" value="QNS05015.1"/>
    <property type="molecule type" value="Genomic_DNA"/>
</dbReference>
<dbReference type="Proteomes" id="UP000516428">
    <property type="component" value="Chromosome"/>
</dbReference>
<dbReference type="Pfam" id="PF01636">
    <property type="entry name" value="APH"/>
    <property type="match status" value="1"/>
</dbReference>
<dbReference type="Gene3D" id="3.90.1200.10">
    <property type="match status" value="1"/>
</dbReference>
<reference evidence="2 3" key="1">
    <citation type="submission" date="2020-09" db="EMBL/GenBank/DDBJ databases">
        <title>A novel species.</title>
        <authorList>
            <person name="Gao J."/>
        </authorList>
    </citation>
    <scope>NUCLEOTIDE SEQUENCE [LARGE SCALE GENOMIC DNA]</scope>
    <source>
        <strain evidence="2 3">CRXT-Y-14</strain>
    </source>
</reference>
<dbReference type="PANTHER" id="PTHR40086:SF1">
    <property type="entry name" value="CELL CYCLE REGULATOR CCRZ"/>
    <property type="match status" value="1"/>
</dbReference>
<dbReference type="SUPFAM" id="SSF56112">
    <property type="entry name" value="Protein kinase-like (PK-like)"/>
    <property type="match status" value="1"/>
</dbReference>
<dbReference type="GO" id="GO:0016740">
    <property type="term" value="F:transferase activity"/>
    <property type="evidence" value="ECO:0007669"/>
    <property type="project" value="UniProtKB-KW"/>
</dbReference>
<dbReference type="PANTHER" id="PTHR40086">
    <property type="entry name" value="PHOSPHOTRANSFERASE YTMP-RELATED"/>
    <property type="match status" value="1"/>
</dbReference>
<feature type="domain" description="Aminoglycoside phosphotransferase" evidence="1">
    <location>
        <begin position="78"/>
        <end position="277"/>
    </location>
</feature>